<sequence length="150" mass="16580">MEQARSEKPRAFAQPLPGLGRDPASVRRRVEGMEALLERLFVIPGINRPVGLDVILNVIPVAGGVVGAALGSWIVWEARNLGMSKFQMARMFGNVGLDMLFGAIPFVGAIPDFFFRSNSRNLKIIRKHLDRHHPSTATVEATPIRRSKQP</sequence>
<reference evidence="3 4" key="1">
    <citation type="submission" date="2019-01" db="EMBL/GenBank/DDBJ databases">
        <authorList>
            <person name="Chen W.-M."/>
        </authorList>
    </citation>
    <scope>NUCLEOTIDE SEQUENCE [LARGE SCALE GENOMIC DNA]</scope>
    <source>
        <strain evidence="3 4">CCP-7</strain>
    </source>
</reference>
<evidence type="ECO:0000313" key="3">
    <source>
        <dbReference type="EMBL" id="RVT91315.1"/>
    </source>
</evidence>
<gene>
    <name evidence="3" type="ORF">EOD43_14515</name>
</gene>
<dbReference type="Proteomes" id="UP000282971">
    <property type="component" value="Unassembled WGS sequence"/>
</dbReference>
<keyword evidence="2" id="KW-0812">Transmembrane</keyword>
<organism evidence="3 4">
    <name type="scientific">Sphingomonas crocodyli</name>
    <dbReference type="NCBI Taxonomy" id="1979270"/>
    <lineage>
        <taxon>Bacteria</taxon>
        <taxon>Pseudomonadati</taxon>
        <taxon>Pseudomonadota</taxon>
        <taxon>Alphaproteobacteria</taxon>
        <taxon>Sphingomonadales</taxon>
        <taxon>Sphingomonadaceae</taxon>
        <taxon>Sphingomonas</taxon>
    </lineage>
</organism>
<keyword evidence="2" id="KW-1133">Transmembrane helix</keyword>
<protein>
    <submittedName>
        <fullName evidence="3">DUF4112 domain-containing protein</fullName>
    </submittedName>
</protein>
<dbReference type="OrthoDB" id="513552at2"/>
<dbReference type="PANTHER" id="PTHR35519">
    <property type="entry name" value="MEMBRANE PROTEINS"/>
    <property type="match status" value="1"/>
</dbReference>
<keyword evidence="4" id="KW-1185">Reference proteome</keyword>
<keyword evidence="2" id="KW-0472">Membrane</keyword>
<comment type="caution">
    <text evidence="3">The sequence shown here is derived from an EMBL/GenBank/DDBJ whole genome shotgun (WGS) entry which is preliminary data.</text>
</comment>
<evidence type="ECO:0000256" key="2">
    <source>
        <dbReference type="SAM" id="Phobius"/>
    </source>
</evidence>
<dbReference type="Pfam" id="PF13430">
    <property type="entry name" value="DUF4112"/>
    <property type="match status" value="1"/>
</dbReference>
<dbReference type="EMBL" id="SACN01000002">
    <property type="protein sequence ID" value="RVT91315.1"/>
    <property type="molecule type" value="Genomic_DNA"/>
</dbReference>
<dbReference type="AlphaFoldDB" id="A0A437M163"/>
<feature type="transmembrane region" description="Helical" evidence="2">
    <location>
        <begin position="54"/>
        <end position="76"/>
    </location>
</feature>
<evidence type="ECO:0000256" key="1">
    <source>
        <dbReference type="SAM" id="MobiDB-lite"/>
    </source>
</evidence>
<evidence type="ECO:0000313" key="4">
    <source>
        <dbReference type="Proteomes" id="UP000282971"/>
    </source>
</evidence>
<name>A0A437M163_9SPHN</name>
<feature type="compositionally biased region" description="Basic and acidic residues" evidence="1">
    <location>
        <begin position="1"/>
        <end position="10"/>
    </location>
</feature>
<dbReference type="PANTHER" id="PTHR35519:SF2">
    <property type="entry name" value="PH DOMAIN PROTEIN"/>
    <property type="match status" value="1"/>
</dbReference>
<feature type="transmembrane region" description="Helical" evidence="2">
    <location>
        <begin position="96"/>
        <end position="115"/>
    </location>
</feature>
<feature type="region of interest" description="Disordered" evidence="1">
    <location>
        <begin position="1"/>
        <end position="20"/>
    </location>
</feature>
<accession>A0A437M163</accession>
<proteinExistence type="predicted"/>
<dbReference type="InterPro" id="IPR025187">
    <property type="entry name" value="DUF4112"/>
</dbReference>
<dbReference type="RefSeq" id="WP_127745328.1">
    <property type="nucleotide sequence ID" value="NZ_SACN01000002.1"/>
</dbReference>